<dbReference type="GO" id="GO:0004641">
    <property type="term" value="F:phosphoribosylformylglycinamidine cyclo-ligase activity"/>
    <property type="evidence" value="ECO:0007669"/>
    <property type="project" value="UniProtKB-UniRule"/>
</dbReference>
<sequence>MPDRLPARPVAARPVMLSTGPLIQMAEWTLRRLAGNGAPQPAIERTAAKSSALRLEGRSGFAGLFRLDTTKYQRPVLAAATDGVGTKLAIARALGVHDTVGIDLVAMVVDDLVASGAAPLFLSDHVASGEFVPERVAEIGAGITAGCRYAGCVRLGSSTVELPGMLRPDEYDLSATAIGVIDEGTILGRHRVRVGDAVIALPSTGLHANGYSLVRHILVGTGRLRLDSIVDELGSQRTFGEELLTPARIYARACLDLLYETDVHAFAHITGGGVPGNLVRVLPDHVDAVVDRRTWRPQPIFDVIRTEGSIEDVEMESTYNMGIGMVAVVAADDVDRTLARLAGHDLDAWLVGQIVKGTGSVRVVGRHHR</sequence>
<dbReference type="Gene3D" id="3.90.650.10">
    <property type="entry name" value="PurM-like C-terminal domain"/>
    <property type="match status" value="1"/>
</dbReference>
<reference evidence="18" key="1">
    <citation type="submission" date="2021-04" db="EMBL/GenBank/DDBJ databases">
        <title>Dactylosporangium aurantiacum NRRL B-8018 full assembly.</title>
        <authorList>
            <person name="Hartkoorn R.C."/>
            <person name="Beaudoing E."/>
            <person name="Hot D."/>
        </authorList>
    </citation>
    <scope>NUCLEOTIDE SEQUENCE</scope>
    <source>
        <strain evidence="18">NRRL B-8018</strain>
    </source>
</reference>
<evidence type="ECO:0000259" key="16">
    <source>
        <dbReference type="Pfam" id="PF00586"/>
    </source>
</evidence>
<evidence type="ECO:0000256" key="8">
    <source>
        <dbReference type="ARBA" id="ARBA00022741"/>
    </source>
</evidence>
<keyword evidence="9 15" id="KW-0658">Purine biosynthesis</keyword>
<name>A0A9Q9IQX5_9ACTN</name>
<evidence type="ECO:0000259" key="17">
    <source>
        <dbReference type="Pfam" id="PF02769"/>
    </source>
</evidence>
<dbReference type="NCBIfam" id="TIGR00878">
    <property type="entry name" value="purM"/>
    <property type="match status" value="1"/>
</dbReference>
<dbReference type="KEGG" id="daur:Daura_21650"/>
<evidence type="ECO:0000256" key="4">
    <source>
        <dbReference type="ARBA" id="ARBA00013047"/>
    </source>
</evidence>
<proteinExistence type="inferred from homology"/>
<evidence type="ECO:0000256" key="2">
    <source>
        <dbReference type="ARBA" id="ARBA00004686"/>
    </source>
</evidence>
<dbReference type="EC" id="6.3.3.1" evidence="4 15"/>
<gene>
    <name evidence="15" type="primary">purM</name>
    <name evidence="18" type="ORF">Daura_21650</name>
</gene>
<keyword evidence="7 15" id="KW-0436">Ligase</keyword>
<comment type="subcellular location">
    <subcellularLocation>
        <location evidence="1 15">Cytoplasm</location>
    </subcellularLocation>
</comment>
<evidence type="ECO:0000256" key="14">
    <source>
        <dbReference type="ARBA" id="ARBA00049057"/>
    </source>
</evidence>
<evidence type="ECO:0000313" key="18">
    <source>
        <dbReference type="EMBL" id="UWZ59673.1"/>
    </source>
</evidence>
<keyword evidence="6 15" id="KW-0963">Cytoplasm</keyword>
<dbReference type="Proteomes" id="UP001058003">
    <property type="component" value="Chromosome"/>
</dbReference>
<dbReference type="GO" id="GO:0046084">
    <property type="term" value="P:adenine biosynthetic process"/>
    <property type="evidence" value="ECO:0007669"/>
    <property type="project" value="TreeGrafter"/>
</dbReference>
<evidence type="ECO:0000256" key="13">
    <source>
        <dbReference type="ARBA" id="ARBA00033093"/>
    </source>
</evidence>
<dbReference type="GO" id="GO:0004637">
    <property type="term" value="F:phosphoribosylamine-glycine ligase activity"/>
    <property type="evidence" value="ECO:0007669"/>
    <property type="project" value="TreeGrafter"/>
</dbReference>
<evidence type="ECO:0000256" key="12">
    <source>
        <dbReference type="ARBA" id="ARBA00032931"/>
    </source>
</evidence>
<dbReference type="FunFam" id="3.90.650.10:FF:000011">
    <property type="entry name" value="Phosphoribosylformylglycinamidine cyclo-ligase"/>
    <property type="match status" value="1"/>
</dbReference>
<dbReference type="InterPro" id="IPR036676">
    <property type="entry name" value="PurM-like_C_sf"/>
</dbReference>
<dbReference type="SUPFAM" id="SSF55326">
    <property type="entry name" value="PurM N-terminal domain-like"/>
    <property type="match status" value="1"/>
</dbReference>
<accession>A0A9Q9IQX5</accession>
<evidence type="ECO:0000256" key="5">
    <source>
        <dbReference type="ARBA" id="ARBA00020367"/>
    </source>
</evidence>
<dbReference type="OrthoDB" id="9777881at2"/>
<evidence type="ECO:0000313" key="19">
    <source>
        <dbReference type="Proteomes" id="UP001058003"/>
    </source>
</evidence>
<dbReference type="SUPFAM" id="SSF56042">
    <property type="entry name" value="PurM C-terminal domain-like"/>
    <property type="match status" value="1"/>
</dbReference>
<feature type="domain" description="PurM-like N-terminal" evidence="16">
    <location>
        <begin position="76"/>
        <end position="181"/>
    </location>
</feature>
<dbReference type="Gene3D" id="3.30.1330.10">
    <property type="entry name" value="PurM-like, N-terminal domain"/>
    <property type="match status" value="1"/>
</dbReference>
<dbReference type="PANTHER" id="PTHR10520:SF12">
    <property type="entry name" value="TRIFUNCTIONAL PURINE BIOSYNTHETIC PROTEIN ADENOSINE-3"/>
    <property type="match status" value="1"/>
</dbReference>
<evidence type="ECO:0000256" key="10">
    <source>
        <dbReference type="ARBA" id="ARBA00022840"/>
    </source>
</evidence>
<dbReference type="Pfam" id="PF00586">
    <property type="entry name" value="AIRS"/>
    <property type="match status" value="1"/>
</dbReference>
<dbReference type="AlphaFoldDB" id="A0A9Q9IQX5"/>
<dbReference type="GO" id="GO:0005524">
    <property type="term" value="F:ATP binding"/>
    <property type="evidence" value="ECO:0007669"/>
    <property type="project" value="UniProtKB-KW"/>
</dbReference>
<comment type="similarity">
    <text evidence="3 15">Belongs to the AIR synthase family.</text>
</comment>
<dbReference type="InterPro" id="IPR016188">
    <property type="entry name" value="PurM-like_N"/>
</dbReference>
<dbReference type="GO" id="GO:0006189">
    <property type="term" value="P:'de novo' IMP biosynthetic process"/>
    <property type="evidence" value="ECO:0007669"/>
    <property type="project" value="UniProtKB-UniRule"/>
</dbReference>
<dbReference type="GO" id="GO:0005829">
    <property type="term" value="C:cytosol"/>
    <property type="evidence" value="ECO:0007669"/>
    <property type="project" value="TreeGrafter"/>
</dbReference>
<comment type="catalytic activity">
    <reaction evidence="14 15">
        <text>2-formamido-N(1)-(5-O-phospho-beta-D-ribosyl)acetamidine + ATP = 5-amino-1-(5-phospho-beta-D-ribosyl)imidazole + ADP + phosphate + H(+)</text>
        <dbReference type="Rhea" id="RHEA:23032"/>
        <dbReference type="ChEBI" id="CHEBI:15378"/>
        <dbReference type="ChEBI" id="CHEBI:30616"/>
        <dbReference type="ChEBI" id="CHEBI:43474"/>
        <dbReference type="ChEBI" id="CHEBI:137981"/>
        <dbReference type="ChEBI" id="CHEBI:147287"/>
        <dbReference type="ChEBI" id="CHEBI:456216"/>
        <dbReference type="EC" id="6.3.3.1"/>
    </reaction>
</comment>
<keyword evidence="8 15" id="KW-0547">Nucleotide-binding</keyword>
<evidence type="ECO:0000256" key="11">
    <source>
        <dbReference type="ARBA" id="ARBA00031908"/>
    </source>
</evidence>
<evidence type="ECO:0000256" key="7">
    <source>
        <dbReference type="ARBA" id="ARBA00022598"/>
    </source>
</evidence>
<feature type="domain" description="PurM-like C-terminal" evidence="17">
    <location>
        <begin position="193"/>
        <end position="361"/>
    </location>
</feature>
<evidence type="ECO:0000256" key="9">
    <source>
        <dbReference type="ARBA" id="ARBA00022755"/>
    </source>
</evidence>
<dbReference type="InterPro" id="IPR010918">
    <property type="entry name" value="PurM-like_C_dom"/>
</dbReference>
<dbReference type="CDD" id="cd02196">
    <property type="entry name" value="PurM"/>
    <property type="match status" value="1"/>
</dbReference>
<evidence type="ECO:0000256" key="6">
    <source>
        <dbReference type="ARBA" id="ARBA00022490"/>
    </source>
</evidence>
<dbReference type="InterPro" id="IPR036921">
    <property type="entry name" value="PurM-like_N_sf"/>
</dbReference>
<keyword evidence="19" id="KW-1185">Reference proteome</keyword>
<evidence type="ECO:0000256" key="3">
    <source>
        <dbReference type="ARBA" id="ARBA00010280"/>
    </source>
</evidence>
<dbReference type="InterPro" id="IPR004733">
    <property type="entry name" value="PurM_cligase"/>
</dbReference>
<dbReference type="Pfam" id="PF02769">
    <property type="entry name" value="AIRS_C"/>
    <property type="match status" value="1"/>
</dbReference>
<evidence type="ECO:0000256" key="1">
    <source>
        <dbReference type="ARBA" id="ARBA00004496"/>
    </source>
</evidence>
<dbReference type="HAMAP" id="MF_00741">
    <property type="entry name" value="AIRS"/>
    <property type="match status" value="1"/>
</dbReference>
<dbReference type="EMBL" id="CP073767">
    <property type="protein sequence ID" value="UWZ59673.1"/>
    <property type="molecule type" value="Genomic_DNA"/>
</dbReference>
<keyword evidence="10 15" id="KW-0067">ATP-binding</keyword>
<protein>
    <recommendedName>
        <fullName evidence="5 15">Phosphoribosylformylglycinamidine cyclo-ligase</fullName>
        <ecNumber evidence="4 15">6.3.3.1</ecNumber>
    </recommendedName>
    <alternativeName>
        <fullName evidence="12 15">AIR synthase</fullName>
    </alternativeName>
    <alternativeName>
        <fullName evidence="13 15">AIRS</fullName>
    </alternativeName>
    <alternativeName>
        <fullName evidence="11 15">Phosphoribosyl-aminoimidazole synthetase</fullName>
    </alternativeName>
</protein>
<comment type="pathway">
    <text evidence="2 15">Purine metabolism; IMP biosynthesis via de novo pathway; 5-amino-1-(5-phospho-D-ribosyl)imidazole from N(2)-formyl-N(1)-(5-phospho-D-ribosyl)glycinamide: step 2/2.</text>
</comment>
<organism evidence="18 19">
    <name type="scientific">Dactylosporangium aurantiacum</name>
    <dbReference type="NCBI Taxonomy" id="35754"/>
    <lineage>
        <taxon>Bacteria</taxon>
        <taxon>Bacillati</taxon>
        <taxon>Actinomycetota</taxon>
        <taxon>Actinomycetes</taxon>
        <taxon>Micromonosporales</taxon>
        <taxon>Micromonosporaceae</taxon>
        <taxon>Dactylosporangium</taxon>
    </lineage>
</organism>
<dbReference type="PANTHER" id="PTHR10520">
    <property type="entry name" value="TRIFUNCTIONAL PURINE BIOSYNTHETIC PROTEIN ADENOSINE-3-RELATED"/>
    <property type="match status" value="1"/>
</dbReference>
<evidence type="ECO:0000256" key="15">
    <source>
        <dbReference type="HAMAP-Rule" id="MF_00741"/>
    </source>
</evidence>